<dbReference type="InterPro" id="IPR042099">
    <property type="entry name" value="ANL_N_sf"/>
</dbReference>
<keyword evidence="3" id="KW-0597">Phosphoprotein</keyword>
<dbReference type="Pfam" id="PF00550">
    <property type="entry name" value="PP-binding"/>
    <property type="match status" value="1"/>
</dbReference>
<dbReference type="GO" id="GO:0031956">
    <property type="term" value="F:medium-chain fatty acid-CoA ligase activity"/>
    <property type="evidence" value="ECO:0007669"/>
    <property type="project" value="TreeGrafter"/>
</dbReference>
<dbReference type="InterPro" id="IPR020845">
    <property type="entry name" value="AMP-binding_CS"/>
</dbReference>
<dbReference type="PANTHER" id="PTHR43201:SF8">
    <property type="entry name" value="ACYL-COA SYNTHETASE FAMILY MEMBER 3"/>
    <property type="match status" value="1"/>
</dbReference>
<dbReference type="SUPFAM" id="SSF47336">
    <property type="entry name" value="ACP-like"/>
    <property type="match status" value="1"/>
</dbReference>
<feature type="non-terminal residue" evidence="5">
    <location>
        <position position="659"/>
    </location>
</feature>
<sequence>MSHDYQSLLEAFQHQVSTRPKGNALLIPNGTKYDEINFQDLDIIINKHANYWNKQLANENLDGNNVIGYLSQSGPEYLFNVIALWKLGFQILFLSPRNSESALIHLLQEVKSNILIYDPQLSKISEIVQNKINSQHLQSFKIFQLPKNLKDEKIDDFTPVLKLDENTYEKTIAIFHSSGSTSFPKLVPLTNRYFLDVTKLNMHENILLTPPLFHIYGFVLALISILSPDSTCAFPIVAGSIPLANEVLYSLKQSNAKILYTLPATIEQIYNNYPGEIKTLLNLKSIFYGGAALLPQIGEQLVQSGVKIKNSYGTTETGLLMMTPENLSSEIPWNALKLIIPESNIKWIERNDILDGAKELVIKKGSPNLANIEGNTDNGDYRISDLFLEIQKGSGYYLLLGRVDDTLIHSTGEKTNPLPIEETIRLNQYVKYAVVVGHNRPFNCLLIELNFDHLRNAPFLEVTKSIFDSVHQANIDCPSHSRIFDEMIYILPLEGKSLPKTVKNNIQRKKVEMEFKEEIEMLYDNFVNRKVILNEKSFSVDQWNEDSAKATILNSLKLAIGDSFLKVSEYKTSLFALGLDSLSATKLRAILQNKFSVIDLPYDVIFEHNTVQSLSHYLMKELSKINDSKNHYAIDDYEEKLQALRDEVNSYINKYSKID</sequence>
<evidence type="ECO:0000256" key="3">
    <source>
        <dbReference type="ARBA" id="ARBA00022553"/>
    </source>
</evidence>
<evidence type="ECO:0000313" key="6">
    <source>
        <dbReference type="Proteomes" id="UP000789759"/>
    </source>
</evidence>
<dbReference type="Proteomes" id="UP000789759">
    <property type="component" value="Unassembled WGS sequence"/>
</dbReference>
<evidence type="ECO:0000256" key="1">
    <source>
        <dbReference type="ARBA" id="ARBA00006432"/>
    </source>
</evidence>
<dbReference type="InterPro" id="IPR009081">
    <property type="entry name" value="PP-bd_ACP"/>
</dbReference>
<dbReference type="PROSITE" id="PS00012">
    <property type="entry name" value="PHOSPHOPANTETHEINE"/>
    <property type="match status" value="1"/>
</dbReference>
<organism evidence="5 6">
    <name type="scientific">Cetraspora pellucida</name>
    <dbReference type="NCBI Taxonomy" id="1433469"/>
    <lineage>
        <taxon>Eukaryota</taxon>
        <taxon>Fungi</taxon>
        <taxon>Fungi incertae sedis</taxon>
        <taxon>Mucoromycota</taxon>
        <taxon>Glomeromycotina</taxon>
        <taxon>Glomeromycetes</taxon>
        <taxon>Diversisporales</taxon>
        <taxon>Gigasporaceae</taxon>
        <taxon>Cetraspora</taxon>
    </lineage>
</organism>
<evidence type="ECO:0000313" key="5">
    <source>
        <dbReference type="EMBL" id="CAG8701751.1"/>
    </source>
</evidence>
<dbReference type="Pfam" id="PF23562">
    <property type="entry name" value="AMP-binding_C_3"/>
    <property type="match status" value="1"/>
</dbReference>
<dbReference type="Gene3D" id="1.10.1200.10">
    <property type="entry name" value="ACP-like"/>
    <property type="match status" value="1"/>
</dbReference>
<gene>
    <name evidence="5" type="ORF">CPELLU_LOCUS11865</name>
</gene>
<dbReference type="SUPFAM" id="SSF56801">
    <property type="entry name" value="Acetyl-CoA synthetase-like"/>
    <property type="match status" value="1"/>
</dbReference>
<dbReference type="InterPro" id="IPR000873">
    <property type="entry name" value="AMP-dep_synth/lig_dom"/>
</dbReference>
<dbReference type="PROSITE" id="PS00455">
    <property type="entry name" value="AMP_BINDING"/>
    <property type="match status" value="1"/>
</dbReference>
<feature type="domain" description="Carrier" evidence="4">
    <location>
        <begin position="546"/>
        <end position="622"/>
    </location>
</feature>
<name>A0A9N9HR19_9GLOM</name>
<dbReference type="EMBL" id="CAJVQA010010860">
    <property type="protein sequence ID" value="CAG8701751.1"/>
    <property type="molecule type" value="Genomic_DNA"/>
</dbReference>
<protein>
    <submittedName>
        <fullName evidence="5">20999_t:CDS:1</fullName>
    </submittedName>
</protein>
<dbReference type="OrthoDB" id="429813at2759"/>
<dbReference type="InterPro" id="IPR036736">
    <property type="entry name" value="ACP-like_sf"/>
</dbReference>
<comment type="caution">
    <text evidence="5">The sequence shown here is derived from an EMBL/GenBank/DDBJ whole genome shotgun (WGS) entry which is preliminary data.</text>
</comment>
<dbReference type="Pfam" id="PF00501">
    <property type="entry name" value="AMP-binding"/>
    <property type="match status" value="1"/>
</dbReference>
<dbReference type="PANTHER" id="PTHR43201">
    <property type="entry name" value="ACYL-COA SYNTHETASE"/>
    <property type="match status" value="1"/>
</dbReference>
<reference evidence="5" key="1">
    <citation type="submission" date="2021-06" db="EMBL/GenBank/DDBJ databases">
        <authorList>
            <person name="Kallberg Y."/>
            <person name="Tangrot J."/>
            <person name="Rosling A."/>
        </authorList>
    </citation>
    <scope>NUCLEOTIDE SEQUENCE</scope>
    <source>
        <strain evidence="5">FL966</strain>
    </source>
</reference>
<proteinExistence type="inferred from homology"/>
<dbReference type="GO" id="GO:0006631">
    <property type="term" value="P:fatty acid metabolic process"/>
    <property type="evidence" value="ECO:0007669"/>
    <property type="project" value="TreeGrafter"/>
</dbReference>
<comment type="similarity">
    <text evidence="1">Belongs to the ATP-dependent AMP-binding enzyme family.</text>
</comment>
<dbReference type="PROSITE" id="PS50075">
    <property type="entry name" value="CARRIER"/>
    <property type="match status" value="1"/>
</dbReference>
<evidence type="ECO:0000259" key="4">
    <source>
        <dbReference type="PROSITE" id="PS50075"/>
    </source>
</evidence>
<accession>A0A9N9HR19</accession>
<evidence type="ECO:0000256" key="2">
    <source>
        <dbReference type="ARBA" id="ARBA00022450"/>
    </source>
</evidence>
<dbReference type="InterPro" id="IPR006162">
    <property type="entry name" value="Ppantetheine_attach_site"/>
</dbReference>
<dbReference type="Gene3D" id="3.40.50.12780">
    <property type="entry name" value="N-terminal domain of ligase-like"/>
    <property type="match status" value="1"/>
</dbReference>
<keyword evidence="6" id="KW-1185">Reference proteome</keyword>
<keyword evidence="2" id="KW-0596">Phosphopantetheine</keyword>
<dbReference type="AlphaFoldDB" id="A0A9N9HR19"/>